<evidence type="ECO:0000256" key="3">
    <source>
        <dbReference type="PIRSR" id="PIRSR639383-1"/>
    </source>
</evidence>
<evidence type="ECO:0000256" key="2">
    <source>
        <dbReference type="ARBA" id="ARBA00022801"/>
    </source>
</evidence>
<dbReference type="EC" id="3.6.1.29" evidence="7"/>
<feature type="binding site" evidence="4">
    <location>
        <position position="39"/>
    </location>
    <ligand>
        <name>substrate</name>
    </ligand>
</feature>
<feature type="binding site" evidence="4">
    <location>
        <position position="116"/>
    </location>
    <ligand>
        <name>substrate</name>
    </ligand>
</feature>
<feature type="compositionally biased region" description="Basic and acidic residues" evidence="8">
    <location>
        <begin position="168"/>
        <end position="184"/>
    </location>
</feature>
<name>A0A0M9VSL5_ESCWE</name>
<organism evidence="10 11">
    <name type="scientific">Escovopsis weberi</name>
    <dbReference type="NCBI Taxonomy" id="150374"/>
    <lineage>
        <taxon>Eukaryota</taxon>
        <taxon>Fungi</taxon>
        <taxon>Dikarya</taxon>
        <taxon>Ascomycota</taxon>
        <taxon>Pezizomycotina</taxon>
        <taxon>Sordariomycetes</taxon>
        <taxon>Hypocreomycetidae</taxon>
        <taxon>Hypocreales</taxon>
        <taxon>Hypocreaceae</taxon>
        <taxon>Escovopsis</taxon>
    </lineage>
</organism>
<evidence type="ECO:0000256" key="5">
    <source>
        <dbReference type="PIRSR" id="PIRSR639383-3"/>
    </source>
</evidence>
<feature type="region of interest" description="Disordered" evidence="8">
    <location>
        <begin position="150"/>
        <end position="184"/>
    </location>
</feature>
<accession>A0A0M9VSL5</accession>
<dbReference type="EMBL" id="LGSR01000022">
    <property type="protein sequence ID" value="KOS17705.1"/>
    <property type="molecule type" value="Genomic_DNA"/>
</dbReference>
<feature type="binding site" evidence="4">
    <location>
        <position position="101"/>
    </location>
    <ligand>
        <name>substrate</name>
    </ligand>
</feature>
<dbReference type="InterPro" id="IPR019808">
    <property type="entry name" value="Histidine_triad_CS"/>
</dbReference>
<evidence type="ECO:0000256" key="8">
    <source>
        <dbReference type="SAM" id="MobiDB-lite"/>
    </source>
</evidence>
<feature type="short sequence motif" description="Histidine triad motif" evidence="6">
    <location>
        <begin position="112"/>
        <end position="116"/>
    </location>
</feature>
<dbReference type="SUPFAM" id="SSF54197">
    <property type="entry name" value="HIT-like"/>
    <property type="match status" value="1"/>
</dbReference>
<reference evidence="10 11" key="1">
    <citation type="submission" date="2015-07" db="EMBL/GenBank/DDBJ databases">
        <title>The genome of the fungus Escovopsis weberi, a specialized disease agent of ant agriculture.</title>
        <authorList>
            <person name="de Man T.J."/>
            <person name="Stajich J.E."/>
            <person name="Kubicek C.P."/>
            <person name="Chenthamara K."/>
            <person name="Atanasova L."/>
            <person name="Druzhinina I.S."/>
            <person name="Birnbaum S."/>
            <person name="Barribeau S.M."/>
            <person name="Teiling C."/>
            <person name="Suen G."/>
            <person name="Currie C."/>
            <person name="Gerardo N.M."/>
        </authorList>
    </citation>
    <scope>NUCLEOTIDE SEQUENCE [LARGE SCALE GENOMIC DNA]</scope>
</reference>
<dbReference type="FunFam" id="3.30.428.10:FF:000011">
    <property type="entry name" value="Fragile histidine triad"/>
    <property type="match status" value="1"/>
</dbReference>
<evidence type="ECO:0000256" key="7">
    <source>
        <dbReference type="RuleBase" id="RU366076"/>
    </source>
</evidence>
<keyword evidence="1 7" id="KW-0547">Nucleotide-binding</keyword>
<comment type="cofactor">
    <cofactor evidence="7">
        <name>Mn(2+)</name>
        <dbReference type="ChEBI" id="CHEBI:29035"/>
    </cofactor>
</comment>
<evidence type="ECO:0000256" key="1">
    <source>
        <dbReference type="ARBA" id="ARBA00022741"/>
    </source>
</evidence>
<dbReference type="Proteomes" id="UP000053831">
    <property type="component" value="Unassembled WGS sequence"/>
</dbReference>
<dbReference type="Gene3D" id="3.30.428.10">
    <property type="entry name" value="HIT-like"/>
    <property type="match status" value="1"/>
</dbReference>
<comment type="caution">
    <text evidence="10">The sequence shown here is derived from an EMBL/GenBank/DDBJ whole genome shotgun (WGS) entry which is preliminary data.</text>
</comment>
<dbReference type="AlphaFoldDB" id="A0A0M9VSL5"/>
<dbReference type="InterPro" id="IPR036265">
    <property type="entry name" value="HIT-like_sf"/>
</dbReference>
<feature type="domain" description="HIT" evidence="9">
    <location>
        <begin position="14"/>
        <end position="128"/>
    </location>
</feature>
<dbReference type="Pfam" id="PF01230">
    <property type="entry name" value="HIT"/>
    <property type="match status" value="1"/>
</dbReference>
<dbReference type="PROSITE" id="PS00892">
    <property type="entry name" value="HIT_1"/>
    <property type="match status" value="1"/>
</dbReference>
<proteinExistence type="predicted"/>
<dbReference type="GO" id="GO:0004081">
    <property type="term" value="F:bis(5'-nucleosyl)-tetraphosphatase (asymmetrical) activity"/>
    <property type="evidence" value="ECO:0007669"/>
    <property type="project" value="EnsemblFungi"/>
</dbReference>
<dbReference type="OrthoDB" id="680339at2759"/>
<dbReference type="GO" id="GO:0015964">
    <property type="term" value="P:diadenosine triphosphate catabolic process"/>
    <property type="evidence" value="ECO:0007669"/>
    <property type="project" value="EnsemblFungi"/>
</dbReference>
<comment type="catalytic activity">
    <reaction evidence="7">
        <text>P(1),P(3)-bis(5'-adenosyl) triphosphate + H2O = AMP + ADP + 2 H(+)</text>
        <dbReference type="Rhea" id="RHEA:13893"/>
        <dbReference type="ChEBI" id="CHEBI:15377"/>
        <dbReference type="ChEBI" id="CHEBI:15378"/>
        <dbReference type="ChEBI" id="CHEBI:58529"/>
        <dbReference type="ChEBI" id="CHEBI:456215"/>
        <dbReference type="ChEBI" id="CHEBI:456216"/>
        <dbReference type="EC" id="3.6.1.29"/>
    </reaction>
</comment>
<dbReference type="PANTHER" id="PTHR46243:SF1">
    <property type="entry name" value="BIS(5'-ADENOSYL)-TRIPHOSPHATASE"/>
    <property type="match status" value="1"/>
</dbReference>
<dbReference type="InterPro" id="IPR039383">
    <property type="entry name" value="FHIT"/>
</dbReference>
<dbReference type="GO" id="GO:0047710">
    <property type="term" value="F:bis(5'-adenosyl)-triphosphatase activity"/>
    <property type="evidence" value="ECO:0007669"/>
    <property type="project" value="UniProtKB-UniRule"/>
</dbReference>
<evidence type="ECO:0000259" key="9">
    <source>
        <dbReference type="PROSITE" id="PS51084"/>
    </source>
</evidence>
<dbReference type="PANTHER" id="PTHR46243">
    <property type="entry name" value="BIS(5'-ADENOSYL)-TRIPHOSPHATASE"/>
    <property type="match status" value="1"/>
</dbReference>
<dbReference type="InterPro" id="IPR051884">
    <property type="entry name" value="Bis(5'-adenosyl)-TPase_reg"/>
</dbReference>
<feature type="binding site" evidence="4">
    <location>
        <begin position="107"/>
        <end position="110"/>
    </location>
    <ligand>
        <name>substrate</name>
    </ligand>
</feature>
<dbReference type="InterPro" id="IPR011146">
    <property type="entry name" value="HIT-like"/>
</dbReference>
<evidence type="ECO:0000313" key="10">
    <source>
        <dbReference type="EMBL" id="KOS17705.1"/>
    </source>
</evidence>
<feature type="site" description="Important for induction of apoptosis" evidence="5">
    <location>
        <position position="139"/>
    </location>
</feature>
<protein>
    <recommendedName>
        <fullName evidence="7">Bis(5'-adenosyl)-triphosphatase</fullName>
        <ecNumber evidence="7">3.6.1.29</ecNumber>
    </recommendedName>
</protein>
<sequence length="198" mass="21767">MALSSRAAAAHEQGGIQFGPFEVTDQVFFTTPHSFALVNLKPLTPGHVLVCPLRPHPRLTDLSGDETADLFATVQVAQRLLARAYFRSAEPCGGSFTVAVQDGKEAGQTVPHVHVHVIPRLRYEERTEEGRGQAPDQVYVDMASEKGNVGGALWDTRERPVPGGGMPRIEDDDRGARTSEDMNEEAERYRQMLKDMGI</sequence>
<evidence type="ECO:0000256" key="6">
    <source>
        <dbReference type="PROSITE-ProRule" id="PRU00464"/>
    </source>
</evidence>
<dbReference type="CDD" id="cd01275">
    <property type="entry name" value="FHIT"/>
    <property type="match status" value="1"/>
</dbReference>
<evidence type="ECO:0000256" key="4">
    <source>
        <dbReference type="PIRSR" id="PIRSR639383-2"/>
    </source>
</evidence>
<gene>
    <name evidence="10" type="ORF">ESCO_003069</name>
</gene>
<feature type="active site" description="Tele-AMP-histidine intermediate" evidence="3">
    <location>
        <position position="114"/>
    </location>
</feature>
<keyword evidence="2 7" id="KW-0378">Hydrolase</keyword>
<keyword evidence="11" id="KW-1185">Reference proteome</keyword>
<evidence type="ECO:0000313" key="11">
    <source>
        <dbReference type="Proteomes" id="UP000053831"/>
    </source>
</evidence>
<dbReference type="PROSITE" id="PS51084">
    <property type="entry name" value="HIT_2"/>
    <property type="match status" value="1"/>
</dbReference>
<dbReference type="GO" id="GO:0000166">
    <property type="term" value="F:nucleotide binding"/>
    <property type="evidence" value="ECO:0007669"/>
    <property type="project" value="UniProtKB-KW"/>
</dbReference>
<dbReference type="STRING" id="150374.A0A0M9VSL5"/>